<gene>
    <name evidence="6" type="ORF">M9979_07300</name>
</gene>
<dbReference type="Pfam" id="PF01934">
    <property type="entry name" value="HepT-like"/>
    <property type="match status" value="1"/>
</dbReference>
<dbReference type="PANTHER" id="PTHR34139:SF1">
    <property type="entry name" value="RNASE MJ1380-RELATED"/>
    <property type="match status" value="1"/>
</dbReference>
<keyword evidence="1" id="KW-0597">Phosphoprotein</keyword>
<comment type="caution">
    <text evidence="6">The sequence shown here is derived from an EMBL/GenBank/DDBJ whole genome shotgun (WGS) entry which is preliminary data.</text>
</comment>
<evidence type="ECO:0000313" key="7">
    <source>
        <dbReference type="Proteomes" id="UP001139486"/>
    </source>
</evidence>
<dbReference type="InterPro" id="IPR008201">
    <property type="entry name" value="HepT-like"/>
</dbReference>
<evidence type="ECO:0000256" key="1">
    <source>
        <dbReference type="ARBA" id="ARBA00022553"/>
    </source>
</evidence>
<dbReference type="AlphaFoldDB" id="A0A9X2HW85"/>
<protein>
    <submittedName>
        <fullName evidence="6">DUF86 domain-containing protein</fullName>
    </submittedName>
</protein>
<keyword evidence="2" id="KW-1277">Toxin-antitoxin system</keyword>
<evidence type="ECO:0000256" key="3">
    <source>
        <dbReference type="ARBA" id="ARBA00022722"/>
    </source>
</evidence>
<evidence type="ECO:0000313" key="6">
    <source>
        <dbReference type="EMBL" id="MCP3734674.1"/>
    </source>
</evidence>
<keyword evidence="4" id="KW-0547">Nucleotide-binding</keyword>
<keyword evidence="7" id="KW-1185">Reference proteome</keyword>
<dbReference type="GO" id="GO:0000166">
    <property type="term" value="F:nucleotide binding"/>
    <property type="evidence" value="ECO:0007669"/>
    <property type="project" value="UniProtKB-KW"/>
</dbReference>
<dbReference type="Proteomes" id="UP001139486">
    <property type="component" value="Unassembled WGS sequence"/>
</dbReference>
<evidence type="ECO:0000256" key="4">
    <source>
        <dbReference type="ARBA" id="ARBA00022741"/>
    </source>
</evidence>
<proteinExistence type="predicted"/>
<name>A0A9X2HW85_9SPHN</name>
<organism evidence="6 7">
    <name type="scientific">Sphingomonas liriopis</name>
    <dbReference type="NCBI Taxonomy" id="2949094"/>
    <lineage>
        <taxon>Bacteria</taxon>
        <taxon>Pseudomonadati</taxon>
        <taxon>Pseudomonadota</taxon>
        <taxon>Alphaproteobacteria</taxon>
        <taxon>Sphingomonadales</taxon>
        <taxon>Sphingomonadaceae</taxon>
        <taxon>Sphingomonas</taxon>
    </lineage>
</organism>
<sequence length="113" mass="13162">MSSDRIRSRLEHVVEYADHIAEYLTGYDVDRFLGDRKTVDAVERCLERIAEAIVQIGAEEMVTMRIPVPWNEVRGLGNRLRHEYRRIDKRLIFDTARNDIPPLRDAALRALGE</sequence>
<evidence type="ECO:0000256" key="5">
    <source>
        <dbReference type="ARBA" id="ARBA00022801"/>
    </source>
</evidence>
<dbReference type="GO" id="GO:0016787">
    <property type="term" value="F:hydrolase activity"/>
    <property type="evidence" value="ECO:0007669"/>
    <property type="project" value="UniProtKB-KW"/>
</dbReference>
<dbReference type="RefSeq" id="WP_254288676.1">
    <property type="nucleotide sequence ID" value="NZ_JAMLDY010000007.1"/>
</dbReference>
<dbReference type="InterPro" id="IPR051813">
    <property type="entry name" value="HepT_RNase_toxin"/>
</dbReference>
<accession>A0A9X2HW85</accession>
<dbReference type="GO" id="GO:0110001">
    <property type="term" value="C:toxin-antitoxin complex"/>
    <property type="evidence" value="ECO:0007669"/>
    <property type="project" value="InterPro"/>
</dbReference>
<keyword evidence="5" id="KW-0378">Hydrolase</keyword>
<dbReference type="PANTHER" id="PTHR34139">
    <property type="entry name" value="UPF0331 PROTEIN MJ0127"/>
    <property type="match status" value="1"/>
</dbReference>
<dbReference type="GO" id="GO:0004540">
    <property type="term" value="F:RNA nuclease activity"/>
    <property type="evidence" value="ECO:0007669"/>
    <property type="project" value="InterPro"/>
</dbReference>
<keyword evidence="3" id="KW-0540">Nuclease</keyword>
<evidence type="ECO:0000256" key="2">
    <source>
        <dbReference type="ARBA" id="ARBA00022649"/>
    </source>
</evidence>
<reference evidence="6" key="1">
    <citation type="submission" date="2022-05" db="EMBL/GenBank/DDBJ databases">
        <title>Sphingomonas sp. strain RP10 Genome sequencing and assembly.</title>
        <authorList>
            <person name="Kim I."/>
        </authorList>
    </citation>
    <scope>NUCLEOTIDE SEQUENCE</scope>
    <source>
        <strain evidence="6">RP10</strain>
    </source>
</reference>
<dbReference type="EMBL" id="JAMLDY010000007">
    <property type="protein sequence ID" value="MCP3734674.1"/>
    <property type="molecule type" value="Genomic_DNA"/>
</dbReference>